<dbReference type="CDD" id="cd03354">
    <property type="entry name" value="LbH_SAT"/>
    <property type="match status" value="1"/>
</dbReference>
<evidence type="ECO:0000313" key="5">
    <source>
        <dbReference type="Proteomes" id="UP000477311"/>
    </source>
</evidence>
<organism evidence="4 5">
    <name type="scientific">Limisphaera ngatamarikiensis</name>
    <dbReference type="NCBI Taxonomy" id="1324935"/>
    <lineage>
        <taxon>Bacteria</taxon>
        <taxon>Pseudomonadati</taxon>
        <taxon>Verrucomicrobiota</taxon>
        <taxon>Verrucomicrobiia</taxon>
        <taxon>Limisphaerales</taxon>
        <taxon>Limisphaeraceae</taxon>
        <taxon>Limisphaera</taxon>
    </lineage>
</organism>
<keyword evidence="1" id="KW-0028">Amino-acid biosynthesis</keyword>
<dbReference type="InterPro" id="IPR042122">
    <property type="entry name" value="Ser_AcTrfase_N_sf"/>
</dbReference>
<dbReference type="Proteomes" id="UP000477311">
    <property type="component" value="Unassembled WGS sequence"/>
</dbReference>
<dbReference type="InterPro" id="IPR011004">
    <property type="entry name" value="Trimer_LpxA-like_sf"/>
</dbReference>
<dbReference type="RefSeq" id="WP_165105662.1">
    <property type="nucleotide sequence ID" value="NZ_JAAKYA010000014.1"/>
</dbReference>
<reference evidence="4 5" key="1">
    <citation type="submission" date="2020-02" db="EMBL/GenBank/DDBJ databases">
        <title>Draft genome sequence of Limisphaera ngatamarikiensis NGM72.4T, a thermophilic Verrucomicrobia grouped in subdivision 3.</title>
        <authorList>
            <person name="Carere C.R."/>
            <person name="Steen J."/>
            <person name="Hugenholtz P."/>
            <person name="Stott M.B."/>
        </authorList>
    </citation>
    <scope>NUCLEOTIDE SEQUENCE [LARGE SCALE GENOMIC DNA]</scope>
    <source>
        <strain evidence="4 5">NGM72.4</strain>
    </source>
</reference>
<accession>A0A6M1RLA5</accession>
<dbReference type="PANTHER" id="PTHR42811">
    <property type="entry name" value="SERINE ACETYLTRANSFERASE"/>
    <property type="match status" value="1"/>
</dbReference>
<dbReference type="Gene3D" id="2.160.10.10">
    <property type="entry name" value="Hexapeptide repeat proteins"/>
    <property type="match status" value="1"/>
</dbReference>
<dbReference type="EMBL" id="JAAKYA010000014">
    <property type="protein sequence ID" value="NGO38277.1"/>
    <property type="molecule type" value="Genomic_DNA"/>
</dbReference>
<dbReference type="GO" id="GO:0016746">
    <property type="term" value="F:acyltransferase activity"/>
    <property type="evidence" value="ECO:0007669"/>
    <property type="project" value="UniProtKB-KW"/>
</dbReference>
<dbReference type="Gene3D" id="1.10.3130.10">
    <property type="entry name" value="serine acetyltransferase, domain 1"/>
    <property type="match status" value="1"/>
</dbReference>
<evidence type="ECO:0000256" key="1">
    <source>
        <dbReference type="ARBA" id="ARBA00022605"/>
    </source>
</evidence>
<keyword evidence="3" id="KW-0012">Acyltransferase</keyword>
<proteinExistence type="predicted"/>
<evidence type="ECO:0000256" key="2">
    <source>
        <dbReference type="ARBA" id="ARBA00022679"/>
    </source>
</evidence>
<comment type="caution">
    <text evidence="4">The sequence shown here is derived from an EMBL/GenBank/DDBJ whole genome shotgun (WGS) entry which is preliminary data.</text>
</comment>
<protein>
    <submittedName>
        <fullName evidence="4">Serine acetyltransferase</fullName>
    </submittedName>
</protein>
<name>A0A6M1RLA5_9BACT</name>
<evidence type="ECO:0000313" key="4">
    <source>
        <dbReference type="EMBL" id="NGO38277.1"/>
    </source>
</evidence>
<gene>
    <name evidence="4" type="ORF">G4L39_02550</name>
</gene>
<keyword evidence="2 4" id="KW-0808">Transferase</keyword>
<dbReference type="InterPro" id="IPR045304">
    <property type="entry name" value="LbH_SAT"/>
</dbReference>
<keyword evidence="5" id="KW-1185">Reference proteome</keyword>
<dbReference type="SUPFAM" id="SSF51161">
    <property type="entry name" value="Trimeric LpxA-like enzymes"/>
    <property type="match status" value="1"/>
</dbReference>
<sequence length="306" mass="33800">MENSIAQLTDKLLASYQEVGAINHLDGQNLPSKRVIVRITQELLCLLFPGFFEERPLRADEVRTVTARRLRSVATALEREVYRSLVYMPPPEYPKKSLRQAARSITLGLLESLPRLREILRTDIEAAYNGDPAALSREEVILAYPFVETIAVQRLAHELYLAKVPLIPRMMTEWAHSRSGMDLHPGAQIGTHFFVDHCTGTVVGETAIIGNHVKMYQGVGLVARSLAAGQALKGQKRHPTIEDHVTIYAGATIMGGDTVVGAGSTIGANVFLTTSVPPRSLVIQKDANIRVMPKGERTRHEPDIQI</sequence>
<dbReference type="AlphaFoldDB" id="A0A6M1RLA5"/>
<evidence type="ECO:0000256" key="3">
    <source>
        <dbReference type="ARBA" id="ARBA00023315"/>
    </source>
</evidence>
<dbReference type="GO" id="GO:0008652">
    <property type="term" value="P:amino acid biosynthetic process"/>
    <property type="evidence" value="ECO:0007669"/>
    <property type="project" value="UniProtKB-KW"/>
</dbReference>